<dbReference type="CDD" id="cd00156">
    <property type="entry name" value="REC"/>
    <property type="match status" value="1"/>
</dbReference>
<dbReference type="PROSITE" id="PS50043">
    <property type="entry name" value="HTH_LUXR_2"/>
    <property type="match status" value="1"/>
</dbReference>
<keyword evidence="1" id="KW-0805">Transcription regulation</keyword>
<keyword evidence="4" id="KW-0597">Phosphoprotein</keyword>
<dbReference type="InterPro" id="IPR000792">
    <property type="entry name" value="Tscrpt_reg_LuxR_C"/>
</dbReference>
<dbReference type="InterPro" id="IPR001789">
    <property type="entry name" value="Sig_transdc_resp-reg_receiver"/>
</dbReference>
<reference evidence="8" key="1">
    <citation type="journal article" date="2019" name="Int. J. Syst. Evol. Microbiol.">
        <title>The Global Catalogue of Microorganisms (GCM) 10K type strain sequencing project: providing services to taxonomists for standard genome sequencing and annotation.</title>
        <authorList>
            <consortium name="The Broad Institute Genomics Platform"/>
            <consortium name="The Broad Institute Genome Sequencing Center for Infectious Disease"/>
            <person name="Wu L."/>
            <person name="Ma J."/>
        </authorList>
    </citation>
    <scope>NUCLEOTIDE SEQUENCE [LARGE SCALE GENOMIC DNA]</scope>
    <source>
        <strain evidence="8">CGMCC 1.15180</strain>
    </source>
</reference>
<dbReference type="InterPro" id="IPR011006">
    <property type="entry name" value="CheY-like_superfamily"/>
</dbReference>
<organism evidence="7 8">
    <name type="scientific">Belliella marina</name>
    <dbReference type="NCBI Taxonomy" id="1644146"/>
    <lineage>
        <taxon>Bacteria</taxon>
        <taxon>Pseudomonadati</taxon>
        <taxon>Bacteroidota</taxon>
        <taxon>Cytophagia</taxon>
        <taxon>Cytophagales</taxon>
        <taxon>Cyclobacteriaceae</taxon>
        <taxon>Belliella</taxon>
    </lineage>
</organism>
<gene>
    <name evidence="7" type="ORF">ACFSKL_07665</name>
</gene>
<evidence type="ECO:0000256" key="2">
    <source>
        <dbReference type="ARBA" id="ARBA00023125"/>
    </source>
</evidence>
<dbReference type="SMART" id="SM00421">
    <property type="entry name" value="HTH_LUXR"/>
    <property type="match status" value="1"/>
</dbReference>
<feature type="modified residue" description="4-aspartylphosphate" evidence="4">
    <location>
        <position position="60"/>
    </location>
</feature>
<accession>A0ABW4VIX0</accession>
<dbReference type="EMBL" id="JBHUHR010000022">
    <property type="protein sequence ID" value="MFD2034659.1"/>
    <property type="molecule type" value="Genomic_DNA"/>
</dbReference>
<dbReference type="SUPFAM" id="SSF52172">
    <property type="entry name" value="CheY-like"/>
    <property type="match status" value="1"/>
</dbReference>
<evidence type="ECO:0000259" key="6">
    <source>
        <dbReference type="PROSITE" id="PS50110"/>
    </source>
</evidence>
<keyword evidence="2" id="KW-0238">DNA-binding</keyword>
<dbReference type="InterPro" id="IPR036388">
    <property type="entry name" value="WH-like_DNA-bd_sf"/>
</dbReference>
<protein>
    <submittedName>
        <fullName evidence="7">LuxR C-terminal-related transcriptional regulator</fullName>
    </submittedName>
</protein>
<evidence type="ECO:0000256" key="3">
    <source>
        <dbReference type="ARBA" id="ARBA00023163"/>
    </source>
</evidence>
<dbReference type="Pfam" id="PF00196">
    <property type="entry name" value="GerE"/>
    <property type="match status" value="1"/>
</dbReference>
<dbReference type="Gene3D" id="3.40.50.2300">
    <property type="match status" value="1"/>
</dbReference>
<dbReference type="SUPFAM" id="SSF46894">
    <property type="entry name" value="C-terminal effector domain of the bipartite response regulators"/>
    <property type="match status" value="1"/>
</dbReference>
<dbReference type="Gene3D" id="1.10.10.10">
    <property type="entry name" value="Winged helix-like DNA-binding domain superfamily/Winged helix DNA-binding domain"/>
    <property type="match status" value="1"/>
</dbReference>
<feature type="domain" description="Response regulatory" evidence="6">
    <location>
        <begin position="7"/>
        <end position="125"/>
    </location>
</feature>
<proteinExistence type="predicted"/>
<keyword evidence="3" id="KW-0804">Transcription</keyword>
<dbReference type="Pfam" id="PF00072">
    <property type="entry name" value="Response_reg"/>
    <property type="match status" value="1"/>
</dbReference>
<evidence type="ECO:0000256" key="4">
    <source>
        <dbReference type="PROSITE-ProRule" id="PRU00169"/>
    </source>
</evidence>
<dbReference type="PROSITE" id="PS50110">
    <property type="entry name" value="RESPONSE_REGULATORY"/>
    <property type="match status" value="1"/>
</dbReference>
<dbReference type="InterPro" id="IPR016032">
    <property type="entry name" value="Sig_transdc_resp-reg_C-effctor"/>
</dbReference>
<dbReference type="PANTHER" id="PTHR43214">
    <property type="entry name" value="TWO-COMPONENT RESPONSE REGULATOR"/>
    <property type="match status" value="1"/>
</dbReference>
<evidence type="ECO:0000259" key="5">
    <source>
        <dbReference type="PROSITE" id="PS50043"/>
    </source>
</evidence>
<dbReference type="PRINTS" id="PR00038">
    <property type="entry name" value="HTHLUXR"/>
</dbReference>
<dbReference type="PANTHER" id="PTHR43214:SF41">
    <property type="entry name" value="NITRATE_NITRITE RESPONSE REGULATOR PROTEIN NARP"/>
    <property type="match status" value="1"/>
</dbReference>
<comment type="caution">
    <text evidence="7">The sequence shown here is derived from an EMBL/GenBank/DDBJ whole genome shotgun (WGS) entry which is preliminary data.</text>
</comment>
<dbReference type="Proteomes" id="UP001597361">
    <property type="component" value="Unassembled WGS sequence"/>
</dbReference>
<evidence type="ECO:0000313" key="7">
    <source>
        <dbReference type="EMBL" id="MFD2034659.1"/>
    </source>
</evidence>
<keyword evidence="8" id="KW-1185">Reference proteome</keyword>
<feature type="domain" description="HTH luxR-type" evidence="5">
    <location>
        <begin position="143"/>
        <end position="208"/>
    </location>
</feature>
<sequence length="210" mass="23894">MDRNNTIAIVLDDHVLFSDSFSSLLERLGIFKSVHAFNDEKELTQFLMTSSNNPIFLFLDYYLKEKNTLPLINEVKRLNRQIKVIIISSVMNPIVIGNILVYNPKGLISKSSGFDTILQCIKEVDRGTQYLCPVIDKIVAEMDLIKEIPFSARELEILQYFSGGMSIAQTAEQSNLSKHTIVSHRRNMMAKAQVNSITELLAYAHRLELI</sequence>
<dbReference type="InterPro" id="IPR039420">
    <property type="entry name" value="WalR-like"/>
</dbReference>
<dbReference type="RefSeq" id="WP_376885021.1">
    <property type="nucleotide sequence ID" value="NZ_JBHUHR010000022.1"/>
</dbReference>
<evidence type="ECO:0000256" key="1">
    <source>
        <dbReference type="ARBA" id="ARBA00023015"/>
    </source>
</evidence>
<evidence type="ECO:0000313" key="8">
    <source>
        <dbReference type="Proteomes" id="UP001597361"/>
    </source>
</evidence>
<name>A0ABW4VIX0_9BACT</name>
<dbReference type="CDD" id="cd06170">
    <property type="entry name" value="LuxR_C_like"/>
    <property type="match status" value="1"/>
</dbReference>